<gene>
    <name evidence="1" type="ORF">BV22DRAFT_1112228</name>
</gene>
<comment type="caution">
    <text evidence="1">The sequence shown here is derived from an EMBL/GenBank/DDBJ whole genome shotgun (WGS) entry which is preliminary data.</text>
</comment>
<protein>
    <submittedName>
        <fullName evidence="1">Uncharacterized protein</fullName>
    </submittedName>
</protein>
<keyword evidence="2" id="KW-1185">Reference proteome</keyword>
<dbReference type="EMBL" id="MU266399">
    <property type="protein sequence ID" value="KAH7925601.1"/>
    <property type="molecule type" value="Genomic_DNA"/>
</dbReference>
<evidence type="ECO:0000313" key="1">
    <source>
        <dbReference type="EMBL" id="KAH7925601.1"/>
    </source>
</evidence>
<sequence length="385" mass="42701">MAHLPSEVYLTNTFMHSGNVSPSTPKLQLQLSIPIPARDPTYYISDGNTVLLVESTLFKVHRSILKNDKSTFDSMFSLDSDLRSNSDASSSSVTVGPEGESDDNPIRLQGDTADEFRALLWALYATPPDFERAVSPKSNNLLQLFNLARITHKYEFHAIERWTLDTLTKRYTSSDPPSSIDDPHEPSLVQLTELASLCEKRALLDAATKRWKRVIASGKDIALAIGVAERHNMRALLGLAYYTMMLQGREQWDADMLLTRAQRIRLLSGHYALGRLGERIPNEPPSLAHSPRCAGGAQVRCNQSWAALWRSLLEMGRQVLPLQYADVVGKVMMAESVVKALVDGNIPTQGMLDGMPWCKDNALAAAAGKVKELQETLADYFTDVV</sequence>
<name>A0ACB8BJE6_9AGAM</name>
<dbReference type="Proteomes" id="UP000790709">
    <property type="component" value="Unassembled WGS sequence"/>
</dbReference>
<accession>A0ACB8BJE6</accession>
<evidence type="ECO:0000313" key="2">
    <source>
        <dbReference type="Proteomes" id="UP000790709"/>
    </source>
</evidence>
<proteinExistence type="predicted"/>
<reference evidence="1" key="1">
    <citation type="journal article" date="2021" name="New Phytol.">
        <title>Evolutionary innovations through gain and loss of genes in the ectomycorrhizal Boletales.</title>
        <authorList>
            <person name="Wu G."/>
            <person name="Miyauchi S."/>
            <person name="Morin E."/>
            <person name="Kuo A."/>
            <person name="Drula E."/>
            <person name="Varga T."/>
            <person name="Kohler A."/>
            <person name="Feng B."/>
            <person name="Cao Y."/>
            <person name="Lipzen A."/>
            <person name="Daum C."/>
            <person name="Hundley H."/>
            <person name="Pangilinan J."/>
            <person name="Johnson J."/>
            <person name="Barry K."/>
            <person name="LaButti K."/>
            <person name="Ng V."/>
            <person name="Ahrendt S."/>
            <person name="Min B."/>
            <person name="Choi I.G."/>
            <person name="Park H."/>
            <person name="Plett J.M."/>
            <person name="Magnuson J."/>
            <person name="Spatafora J.W."/>
            <person name="Nagy L.G."/>
            <person name="Henrissat B."/>
            <person name="Grigoriev I.V."/>
            <person name="Yang Z.L."/>
            <person name="Xu J."/>
            <person name="Martin F.M."/>
        </authorList>
    </citation>
    <scope>NUCLEOTIDE SEQUENCE</scope>
    <source>
        <strain evidence="1">KUC20120723A-06</strain>
    </source>
</reference>
<organism evidence="1 2">
    <name type="scientific">Leucogyrophana mollusca</name>
    <dbReference type="NCBI Taxonomy" id="85980"/>
    <lineage>
        <taxon>Eukaryota</taxon>
        <taxon>Fungi</taxon>
        <taxon>Dikarya</taxon>
        <taxon>Basidiomycota</taxon>
        <taxon>Agaricomycotina</taxon>
        <taxon>Agaricomycetes</taxon>
        <taxon>Agaricomycetidae</taxon>
        <taxon>Boletales</taxon>
        <taxon>Boletales incertae sedis</taxon>
        <taxon>Leucogyrophana</taxon>
    </lineage>
</organism>